<dbReference type="Proteomes" id="UP001642464">
    <property type="component" value="Unassembled WGS sequence"/>
</dbReference>
<proteinExistence type="predicted"/>
<organism evidence="1 2">
    <name type="scientific">Durusdinium trenchii</name>
    <dbReference type="NCBI Taxonomy" id="1381693"/>
    <lineage>
        <taxon>Eukaryota</taxon>
        <taxon>Sar</taxon>
        <taxon>Alveolata</taxon>
        <taxon>Dinophyceae</taxon>
        <taxon>Suessiales</taxon>
        <taxon>Symbiodiniaceae</taxon>
        <taxon>Durusdinium</taxon>
    </lineage>
</organism>
<evidence type="ECO:0000313" key="2">
    <source>
        <dbReference type="Proteomes" id="UP001642464"/>
    </source>
</evidence>
<dbReference type="EMBL" id="CAXAMM010032901">
    <property type="protein sequence ID" value="CAK9070479.1"/>
    <property type="molecule type" value="Genomic_DNA"/>
</dbReference>
<protein>
    <recommendedName>
        <fullName evidence="3">PIN domain-containing protein</fullName>
    </recommendedName>
</protein>
<gene>
    <name evidence="1" type="ORF">SCF082_LOCUS35056</name>
</gene>
<feature type="non-terminal residue" evidence="1">
    <location>
        <position position="136"/>
    </location>
</feature>
<keyword evidence="2" id="KW-1185">Reference proteome</keyword>
<comment type="caution">
    <text evidence="1">The sequence shown here is derived from an EMBL/GenBank/DDBJ whole genome shotgun (WGS) entry which is preliminary data.</text>
</comment>
<sequence length="136" mass="15037">MQVKALDTAPPVLTVQRILDDILASNQGIRMHSIEHALCALAVPCVADEQLIRQAAQCIRTWSDLDPESLAYVATQNSIDLVLLLTQDGPKYVLKQQTAPALRVNKMLYITNDFADLLLAKATKHKGKIHSMFNEG</sequence>
<name>A0ABP0P6E4_9DINO</name>
<accession>A0ABP0P6E4</accession>
<reference evidence="1 2" key="1">
    <citation type="submission" date="2024-02" db="EMBL/GenBank/DDBJ databases">
        <authorList>
            <person name="Chen Y."/>
            <person name="Shah S."/>
            <person name="Dougan E. K."/>
            <person name="Thang M."/>
            <person name="Chan C."/>
        </authorList>
    </citation>
    <scope>NUCLEOTIDE SEQUENCE [LARGE SCALE GENOMIC DNA]</scope>
</reference>
<evidence type="ECO:0008006" key="3">
    <source>
        <dbReference type="Google" id="ProtNLM"/>
    </source>
</evidence>
<evidence type="ECO:0000313" key="1">
    <source>
        <dbReference type="EMBL" id="CAK9070479.1"/>
    </source>
</evidence>